<evidence type="ECO:0008006" key="4">
    <source>
        <dbReference type="Google" id="ProtNLM"/>
    </source>
</evidence>
<gene>
    <name evidence="2" type="ORF">COU30_00560</name>
</gene>
<keyword evidence="1" id="KW-1133">Transmembrane helix</keyword>
<keyword evidence="1" id="KW-0472">Membrane</keyword>
<evidence type="ECO:0000313" key="3">
    <source>
        <dbReference type="Proteomes" id="UP000228528"/>
    </source>
</evidence>
<evidence type="ECO:0000313" key="2">
    <source>
        <dbReference type="EMBL" id="PIR77784.1"/>
    </source>
</evidence>
<accession>A0A2M6P269</accession>
<organism evidence="2 3">
    <name type="scientific">Candidatus Magasanikbacteria bacterium CG10_big_fil_rev_8_21_14_0_10_38_6</name>
    <dbReference type="NCBI Taxonomy" id="1974647"/>
    <lineage>
        <taxon>Bacteria</taxon>
        <taxon>Candidatus Magasanikiibacteriota</taxon>
    </lineage>
</organism>
<sequence>MFDRLSKYNLPLGPQKEASSSDTLDHDAIQTIPSIFYGGADPNIYEEQEKNRSIVHDTITHVPPKKEQKKMSPPLIDDKPAIVVQHAASTIQAPPPKKKHPRVLLIVIIVVCCLIALAAISYYYLSTAGFFSQQNQQGVATNNVVVKPIVTEPIVSSTQDIANTEPVAVIPVDEPLPSSQDSVLFPRISVGVLADLDLDGLTDDEEVLFNTDVGIADQDGDGYLDGLEVINLYHLAEFAPARLIDSPLVREYMHSTAQYRLYYPSAWASSAVDTNGKEVLFSAITGDYVVVHTFEKNTNESFPLWFGRVIEGQLFTDLVSQVNRFSQPFYLRKDGFVAYYEGDKQVYVLVYHPGENDVPLFPHIMTMMVQSFRPSGVGTFLPEQQVIPIEPPAVVEDSLTSSTVEEAKIL</sequence>
<evidence type="ECO:0000256" key="1">
    <source>
        <dbReference type="SAM" id="Phobius"/>
    </source>
</evidence>
<proteinExistence type="predicted"/>
<dbReference type="InterPro" id="IPR018247">
    <property type="entry name" value="EF_Hand_1_Ca_BS"/>
</dbReference>
<keyword evidence="1" id="KW-0812">Transmembrane</keyword>
<protein>
    <recommendedName>
        <fullName evidence="4">EF-hand domain-containing protein</fullName>
    </recommendedName>
</protein>
<dbReference type="AlphaFoldDB" id="A0A2M6P269"/>
<feature type="transmembrane region" description="Helical" evidence="1">
    <location>
        <begin position="103"/>
        <end position="125"/>
    </location>
</feature>
<dbReference type="EMBL" id="PFBW01000028">
    <property type="protein sequence ID" value="PIR77784.1"/>
    <property type="molecule type" value="Genomic_DNA"/>
</dbReference>
<dbReference type="PROSITE" id="PS00018">
    <property type="entry name" value="EF_HAND_1"/>
    <property type="match status" value="1"/>
</dbReference>
<comment type="caution">
    <text evidence="2">The sequence shown here is derived from an EMBL/GenBank/DDBJ whole genome shotgun (WGS) entry which is preliminary data.</text>
</comment>
<reference evidence="3" key="1">
    <citation type="submission" date="2017-09" db="EMBL/GenBank/DDBJ databases">
        <title>Depth-based differentiation of microbial function through sediment-hosted aquifers and enrichment of novel symbionts in the deep terrestrial subsurface.</title>
        <authorList>
            <person name="Probst A.J."/>
            <person name="Ladd B."/>
            <person name="Jarett J.K."/>
            <person name="Geller-Mcgrath D.E."/>
            <person name="Sieber C.M.K."/>
            <person name="Emerson J.B."/>
            <person name="Anantharaman K."/>
            <person name="Thomas B.C."/>
            <person name="Malmstrom R."/>
            <person name="Stieglmeier M."/>
            <person name="Klingl A."/>
            <person name="Woyke T."/>
            <person name="Ryan C.M."/>
            <person name="Banfield J.F."/>
        </authorList>
    </citation>
    <scope>NUCLEOTIDE SEQUENCE [LARGE SCALE GENOMIC DNA]</scope>
</reference>
<name>A0A2M6P269_9BACT</name>
<dbReference type="Proteomes" id="UP000228528">
    <property type="component" value="Unassembled WGS sequence"/>
</dbReference>